<evidence type="ECO:0000256" key="1">
    <source>
        <dbReference type="ARBA" id="ARBA00004241"/>
    </source>
</evidence>
<dbReference type="Proteomes" id="UP000471052">
    <property type="component" value="Unassembled WGS sequence"/>
</dbReference>
<dbReference type="EMBL" id="VUNP01000001">
    <property type="protein sequence ID" value="MST52917.1"/>
    <property type="molecule type" value="Genomic_DNA"/>
</dbReference>
<keyword evidence="3" id="KW-1133">Transmembrane helix</keyword>
<dbReference type="AlphaFoldDB" id="A0A6N7X0E6"/>
<dbReference type="OrthoDB" id="2231423at2"/>
<comment type="subcellular location">
    <subcellularLocation>
        <location evidence="1">Cell surface</location>
    </subcellularLocation>
</comment>
<evidence type="ECO:0000313" key="5">
    <source>
        <dbReference type="Proteomes" id="UP000471052"/>
    </source>
</evidence>
<dbReference type="NCBIfam" id="TIGR02532">
    <property type="entry name" value="IV_pilin_GFxxxE"/>
    <property type="match status" value="1"/>
</dbReference>
<protein>
    <submittedName>
        <fullName evidence="4">Prepilin-type N-terminal cleavage/methylation domain-containing protein</fullName>
    </submittedName>
</protein>
<keyword evidence="2" id="KW-0178">Competence</keyword>
<evidence type="ECO:0000256" key="2">
    <source>
        <dbReference type="ARBA" id="ARBA00023287"/>
    </source>
</evidence>
<reference evidence="4 5" key="1">
    <citation type="submission" date="2019-08" db="EMBL/GenBank/DDBJ databases">
        <title>In-depth cultivation of the pig gut microbiome towards novel bacterial diversity and tailored functional studies.</title>
        <authorList>
            <person name="Wylensek D."/>
            <person name="Hitch T.C.A."/>
            <person name="Clavel T."/>
        </authorList>
    </citation>
    <scope>NUCLEOTIDE SEQUENCE [LARGE SCALE GENOMIC DNA]</scope>
    <source>
        <strain evidence="4 5">BL-178-WT-3A</strain>
    </source>
</reference>
<keyword evidence="3" id="KW-0472">Membrane</keyword>
<evidence type="ECO:0000256" key="3">
    <source>
        <dbReference type="SAM" id="Phobius"/>
    </source>
</evidence>
<accession>A0A6N7X0E6</accession>
<dbReference type="InterPro" id="IPR012902">
    <property type="entry name" value="N_methyl_site"/>
</dbReference>
<dbReference type="InterPro" id="IPR016977">
    <property type="entry name" value="ComGF"/>
</dbReference>
<keyword evidence="3" id="KW-0812">Transmembrane</keyword>
<name>A0A6N7X0E6_STRAY</name>
<sequence>MKEKNGYYTLKKTRLKAFTLLECLVALLVIAGTVLVYDGLACSVKANIHYLSNNQEEEWLLFSQQLRSELEGCQLDRVASNKLYVTKANQHLAFGQSNSHDFRKTNASGRGYQPMLFGLQSSSISQDGQQVTIKLGFKNRMEREFVYTFKTEG</sequence>
<dbReference type="NCBIfam" id="NF041002">
    <property type="entry name" value="pilin_ComGF"/>
    <property type="match status" value="1"/>
</dbReference>
<dbReference type="PIRSF" id="PIRSF031611">
    <property type="entry name" value="Competence_ComGF"/>
    <property type="match status" value="1"/>
</dbReference>
<proteinExistence type="predicted"/>
<comment type="caution">
    <text evidence="4">The sequence shown here is derived from an EMBL/GenBank/DDBJ whole genome shotgun (WGS) entry which is preliminary data.</text>
</comment>
<dbReference type="Pfam" id="PF15980">
    <property type="entry name" value="ComGF"/>
    <property type="match status" value="1"/>
</dbReference>
<evidence type="ECO:0000313" key="4">
    <source>
        <dbReference type="EMBL" id="MST52917.1"/>
    </source>
</evidence>
<organism evidence="4 5">
    <name type="scientific">Streptococcus alactolyticus</name>
    <dbReference type="NCBI Taxonomy" id="29389"/>
    <lineage>
        <taxon>Bacteria</taxon>
        <taxon>Bacillati</taxon>
        <taxon>Bacillota</taxon>
        <taxon>Bacilli</taxon>
        <taxon>Lactobacillales</taxon>
        <taxon>Streptococcaceae</taxon>
        <taxon>Streptococcus</taxon>
    </lineage>
</organism>
<feature type="transmembrane region" description="Helical" evidence="3">
    <location>
        <begin position="20"/>
        <end position="37"/>
    </location>
</feature>
<dbReference type="RefSeq" id="WP_154454145.1">
    <property type="nucleotide sequence ID" value="NZ_JADYUO010000021.1"/>
</dbReference>
<dbReference type="GO" id="GO:0009986">
    <property type="term" value="C:cell surface"/>
    <property type="evidence" value="ECO:0007669"/>
    <property type="project" value="UniProtKB-SubCell"/>
</dbReference>
<gene>
    <name evidence="4" type="ORF">FYJ82_00350</name>
</gene>
<dbReference type="GO" id="GO:0030420">
    <property type="term" value="P:establishment of competence for transformation"/>
    <property type="evidence" value="ECO:0007669"/>
    <property type="project" value="UniProtKB-KW"/>
</dbReference>